<feature type="transmembrane region" description="Helical" evidence="1">
    <location>
        <begin position="606"/>
        <end position="624"/>
    </location>
</feature>
<dbReference type="Pfam" id="PF03815">
    <property type="entry name" value="LCCL"/>
    <property type="match status" value="1"/>
</dbReference>
<feature type="domain" description="LCCL" evidence="2">
    <location>
        <begin position="284"/>
        <end position="380"/>
    </location>
</feature>
<evidence type="ECO:0000313" key="3">
    <source>
        <dbReference type="EMBL" id="KAK0506284.1"/>
    </source>
</evidence>
<dbReference type="PANTHER" id="PTHR31331:SF1">
    <property type="entry name" value="CYSTEINE RICH SECRETORY PROTEIN LCCL DOMAIN CONTAINING 2"/>
    <property type="match status" value="1"/>
</dbReference>
<feature type="transmembrane region" description="Helical" evidence="1">
    <location>
        <begin position="527"/>
        <end position="545"/>
    </location>
</feature>
<proteinExistence type="predicted"/>
<feature type="transmembrane region" description="Helical" evidence="1">
    <location>
        <begin position="493"/>
        <end position="515"/>
    </location>
</feature>
<feature type="transmembrane region" description="Helical" evidence="1">
    <location>
        <begin position="405"/>
        <end position="423"/>
    </location>
</feature>
<dbReference type="InterPro" id="IPR051957">
    <property type="entry name" value="CRISP-LCCL_domain"/>
</dbReference>
<feature type="transmembrane region" description="Helical" evidence="1">
    <location>
        <begin position="375"/>
        <end position="393"/>
    </location>
</feature>
<keyword evidence="1" id="KW-1133">Transmembrane helix</keyword>
<dbReference type="Proteomes" id="UP001175228">
    <property type="component" value="Unassembled WGS sequence"/>
</dbReference>
<dbReference type="InterPro" id="IPR004043">
    <property type="entry name" value="LCCL"/>
</dbReference>
<reference evidence="3" key="1">
    <citation type="submission" date="2023-06" db="EMBL/GenBank/DDBJ databases">
        <authorList>
            <consortium name="Lawrence Berkeley National Laboratory"/>
            <person name="Ahrendt S."/>
            <person name="Sahu N."/>
            <person name="Indic B."/>
            <person name="Wong-Bajracharya J."/>
            <person name="Merenyi Z."/>
            <person name="Ke H.-M."/>
            <person name="Monk M."/>
            <person name="Kocsube S."/>
            <person name="Drula E."/>
            <person name="Lipzen A."/>
            <person name="Balint B."/>
            <person name="Henrissat B."/>
            <person name="Andreopoulos B."/>
            <person name="Martin F.M."/>
            <person name="Harder C.B."/>
            <person name="Rigling D."/>
            <person name="Ford K.L."/>
            <person name="Foster G.D."/>
            <person name="Pangilinan J."/>
            <person name="Papanicolaou A."/>
            <person name="Barry K."/>
            <person name="LaButti K."/>
            <person name="Viragh M."/>
            <person name="Koriabine M."/>
            <person name="Yan M."/>
            <person name="Riley R."/>
            <person name="Champramary S."/>
            <person name="Plett K.L."/>
            <person name="Tsai I.J."/>
            <person name="Slot J."/>
            <person name="Sipos G."/>
            <person name="Plett J."/>
            <person name="Nagy L.G."/>
            <person name="Grigoriev I.V."/>
        </authorList>
    </citation>
    <scope>NUCLEOTIDE SEQUENCE</scope>
    <source>
        <strain evidence="3">HWK02</strain>
    </source>
</reference>
<feature type="transmembrane region" description="Helical" evidence="1">
    <location>
        <begin position="455"/>
        <end position="473"/>
    </location>
</feature>
<comment type="caution">
    <text evidence="3">The sequence shown here is derived from an EMBL/GenBank/DDBJ whole genome shotgun (WGS) entry which is preliminary data.</text>
</comment>
<sequence>MAVPGPDKFTILDISGKFYLNKTLSDSTDEILRLQGVSWLKRKAISIGTVTLYIKHYKGDDGVEKVDIDQTIAGISGTSEKRSLTWTERENNDDVFGHVIGKSRRVKLGELEEEFLKAGWTEDTVEYGVIQAYAASDTPKSGTTWIANQVSSRRQREAKELIGAQTWGVEEVNGERRYARHIKFAGPAGEDIQARLVYDYEPRPCLDIDVTFRGRRLEFPLESTLIRLTRRFTSPWLLAVLIAAYIIGLAFFIRAQSYLTPSDAFIGCTDTFWLANNGCGVDGDSCAPFNDSSMDFRCPAQCSTVTLQNPRTVGDEQIAYVPLVVGGGDDNATYRGDSFICAAAVQAGLISDSKGGCASLTLIGNYTNFLPTSGHGISSIGFATIFPLSFRFLDYTSLTHCVDYRNPALAFNILVTCLLFLILRPKPLVLYWCLVCIGFWHITLFSQPQSTPPDLSAAFGSFLPALFIAYVFWRLAFRFTLPLYAKAPIEYMVWYLGPYWVGVLSYITLEAAIPINRLTSSDLTKRSGAITALMVIVIIVVVLVLNQVRVIRKTGWLPYYAGWYVVGGLVVLVLALLPGLEIRLHHYIIAMVLIPGTAFPTRLSAIYQGLLLGLFLNGAAAYGFDSILQTAAELRQDAPLGSDLPTFLTNSTNYNASISFENQTIAWDSLPAGWDGFALLVDDVERYVGTALNFSLAAFNQSLPHFFRLALTSGGDTGDFTMPATLWPNGSWVDPLPGPS</sequence>
<organism evidence="3 4">
    <name type="scientific">Armillaria luteobubalina</name>
    <dbReference type="NCBI Taxonomy" id="153913"/>
    <lineage>
        <taxon>Eukaryota</taxon>
        <taxon>Fungi</taxon>
        <taxon>Dikarya</taxon>
        <taxon>Basidiomycota</taxon>
        <taxon>Agaricomycotina</taxon>
        <taxon>Agaricomycetes</taxon>
        <taxon>Agaricomycetidae</taxon>
        <taxon>Agaricales</taxon>
        <taxon>Marasmiineae</taxon>
        <taxon>Physalacriaceae</taxon>
        <taxon>Armillaria</taxon>
    </lineage>
</organism>
<dbReference type="AlphaFoldDB" id="A0AA39QQZ9"/>
<name>A0AA39QQZ9_9AGAR</name>
<evidence type="ECO:0000256" key="1">
    <source>
        <dbReference type="SAM" id="Phobius"/>
    </source>
</evidence>
<dbReference type="PANTHER" id="PTHR31331">
    <property type="entry name" value="LCCL DOMAIN PROTEIN (AFU_ORTHOLOGUE AFUA_5G08630)"/>
    <property type="match status" value="1"/>
</dbReference>
<dbReference type="SUPFAM" id="SSF69848">
    <property type="entry name" value="LCCL domain"/>
    <property type="match status" value="1"/>
</dbReference>
<keyword evidence="1" id="KW-0472">Membrane</keyword>
<feature type="transmembrane region" description="Helical" evidence="1">
    <location>
        <begin position="236"/>
        <end position="253"/>
    </location>
</feature>
<protein>
    <recommendedName>
        <fullName evidence="2">LCCL domain-containing protein</fullName>
    </recommendedName>
</protein>
<keyword evidence="1" id="KW-0812">Transmembrane</keyword>
<dbReference type="Gene3D" id="2.170.130.20">
    <property type="entry name" value="LCCL-like domain"/>
    <property type="match status" value="1"/>
</dbReference>
<gene>
    <name evidence="3" type="ORF">EDD18DRAFT_1304817</name>
</gene>
<evidence type="ECO:0000313" key="4">
    <source>
        <dbReference type="Proteomes" id="UP001175228"/>
    </source>
</evidence>
<dbReference type="EMBL" id="JAUEPU010000001">
    <property type="protein sequence ID" value="KAK0506284.1"/>
    <property type="molecule type" value="Genomic_DNA"/>
</dbReference>
<keyword evidence="4" id="KW-1185">Reference proteome</keyword>
<dbReference type="InterPro" id="IPR036609">
    <property type="entry name" value="LCCL_sf"/>
</dbReference>
<dbReference type="PROSITE" id="PS50820">
    <property type="entry name" value="LCCL"/>
    <property type="match status" value="1"/>
</dbReference>
<feature type="transmembrane region" description="Helical" evidence="1">
    <location>
        <begin position="557"/>
        <end position="577"/>
    </location>
</feature>
<accession>A0AA39QQZ9</accession>
<evidence type="ECO:0000259" key="2">
    <source>
        <dbReference type="PROSITE" id="PS50820"/>
    </source>
</evidence>
<feature type="transmembrane region" description="Helical" evidence="1">
    <location>
        <begin position="429"/>
        <end position="446"/>
    </location>
</feature>